<name>A0A382WRF1_9ZZZZ</name>
<dbReference type="InterPro" id="IPR001750">
    <property type="entry name" value="ND/Mrp_TM"/>
</dbReference>
<organism evidence="8">
    <name type="scientific">marine metagenome</name>
    <dbReference type="NCBI Taxonomy" id="408172"/>
    <lineage>
        <taxon>unclassified sequences</taxon>
        <taxon>metagenomes</taxon>
        <taxon>ecological metagenomes</taxon>
    </lineage>
</organism>
<reference evidence="8" key="1">
    <citation type="submission" date="2018-05" db="EMBL/GenBank/DDBJ databases">
        <authorList>
            <person name="Lanie J.A."/>
            <person name="Ng W.-L."/>
            <person name="Kazmierczak K.M."/>
            <person name="Andrzejewski T.M."/>
            <person name="Davidsen T.M."/>
            <person name="Wayne K.J."/>
            <person name="Tettelin H."/>
            <person name="Glass J.I."/>
            <person name="Rusch D."/>
            <person name="Podicherti R."/>
            <person name="Tsui H.-C.T."/>
            <person name="Winkler M.E."/>
        </authorList>
    </citation>
    <scope>NUCLEOTIDE SEQUENCE</scope>
</reference>
<sequence>MDQWILTLLTFIPLMGAIVILLLPGSQKNAIRWVALFTTLVCLILAVWLYGAYDRLNPSMQFVVQTPWIGSFSIDYHVGIDGLSVSMILLTALISVICIPASWSIDKGVKGYFALFLLLETGMQGVFVSLVFFLFYVFWEVMLLPMYFLVGIWGGPRKEYAAIKFFLFTLAGSVLLLLAMLAMYFNTIDPATGKNTFNMLAMMDQANHSEWLRSGVIFGKSAGLMLWVAMFIGFAIKVPLFPFHTWLPDAHVE</sequence>
<dbReference type="Pfam" id="PF00361">
    <property type="entry name" value="Proton_antipo_M"/>
    <property type="match status" value="1"/>
</dbReference>
<dbReference type="GO" id="GO:0048039">
    <property type="term" value="F:ubiquinone binding"/>
    <property type="evidence" value="ECO:0007669"/>
    <property type="project" value="TreeGrafter"/>
</dbReference>
<feature type="transmembrane region" description="Helical" evidence="6">
    <location>
        <begin position="6"/>
        <end position="23"/>
    </location>
</feature>
<dbReference type="AlphaFoldDB" id="A0A382WRF1"/>
<evidence type="ECO:0000256" key="3">
    <source>
        <dbReference type="ARBA" id="ARBA00022692"/>
    </source>
</evidence>
<feature type="transmembrane region" description="Helical" evidence="6">
    <location>
        <begin position="217"/>
        <end position="236"/>
    </location>
</feature>
<dbReference type="EMBL" id="UINC01161662">
    <property type="protein sequence ID" value="SVD60985.1"/>
    <property type="molecule type" value="Genomic_DNA"/>
</dbReference>
<proteinExistence type="inferred from homology"/>
<feature type="domain" description="NADH:quinone oxidoreductase/Mrp antiporter transmembrane" evidence="7">
    <location>
        <begin position="133"/>
        <end position="253"/>
    </location>
</feature>
<dbReference type="InterPro" id="IPR003918">
    <property type="entry name" value="NADH_UbQ_OxRdtase"/>
</dbReference>
<dbReference type="GO" id="GO:0003954">
    <property type="term" value="F:NADH dehydrogenase activity"/>
    <property type="evidence" value="ECO:0007669"/>
    <property type="project" value="TreeGrafter"/>
</dbReference>
<dbReference type="GO" id="GO:0042773">
    <property type="term" value="P:ATP synthesis coupled electron transport"/>
    <property type="evidence" value="ECO:0007669"/>
    <property type="project" value="InterPro"/>
</dbReference>
<dbReference type="NCBIfam" id="TIGR01972">
    <property type="entry name" value="NDH_I_M"/>
    <property type="match status" value="1"/>
</dbReference>
<dbReference type="PRINTS" id="PR01437">
    <property type="entry name" value="NUOXDRDTASE4"/>
</dbReference>
<dbReference type="InterPro" id="IPR010227">
    <property type="entry name" value="NADH_Q_OxRdtase_chainM/4"/>
</dbReference>
<dbReference type="PANTHER" id="PTHR43507:SF1">
    <property type="entry name" value="NADH-UBIQUINONE OXIDOREDUCTASE CHAIN 4"/>
    <property type="match status" value="1"/>
</dbReference>
<dbReference type="GO" id="GO:0016020">
    <property type="term" value="C:membrane"/>
    <property type="evidence" value="ECO:0007669"/>
    <property type="project" value="UniProtKB-SubCell"/>
</dbReference>
<keyword evidence="5 6" id="KW-0472">Membrane</keyword>
<keyword evidence="3 6" id="KW-0812">Transmembrane</keyword>
<feature type="transmembrane region" description="Helical" evidence="6">
    <location>
        <begin position="165"/>
        <end position="185"/>
    </location>
</feature>
<feature type="transmembrane region" description="Helical" evidence="6">
    <location>
        <begin position="30"/>
        <end position="50"/>
    </location>
</feature>
<evidence type="ECO:0000256" key="5">
    <source>
        <dbReference type="ARBA" id="ARBA00023136"/>
    </source>
</evidence>
<evidence type="ECO:0000256" key="6">
    <source>
        <dbReference type="SAM" id="Phobius"/>
    </source>
</evidence>
<evidence type="ECO:0000256" key="4">
    <source>
        <dbReference type="ARBA" id="ARBA00022989"/>
    </source>
</evidence>
<evidence type="ECO:0000256" key="2">
    <source>
        <dbReference type="ARBA" id="ARBA00009025"/>
    </source>
</evidence>
<evidence type="ECO:0000256" key="1">
    <source>
        <dbReference type="ARBA" id="ARBA00004141"/>
    </source>
</evidence>
<comment type="similarity">
    <text evidence="2">Belongs to the complex I subunit 4 family.</text>
</comment>
<keyword evidence="4 6" id="KW-1133">Transmembrane helix</keyword>
<comment type="subcellular location">
    <subcellularLocation>
        <location evidence="1">Membrane</location>
        <topology evidence="1">Multi-pass membrane protein</topology>
    </subcellularLocation>
</comment>
<dbReference type="GO" id="GO:0015990">
    <property type="term" value="P:electron transport coupled proton transport"/>
    <property type="evidence" value="ECO:0007669"/>
    <property type="project" value="TreeGrafter"/>
</dbReference>
<accession>A0A382WRF1</accession>
<dbReference type="PANTHER" id="PTHR43507">
    <property type="entry name" value="NADH-UBIQUINONE OXIDOREDUCTASE CHAIN 4"/>
    <property type="match status" value="1"/>
</dbReference>
<protein>
    <recommendedName>
        <fullName evidence="7">NADH:quinone oxidoreductase/Mrp antiporter transmembrane domain-containing protein</fullName>
    </recommendedName>
</protein>
<gene>
    <name evidence="8" type="ORF">METZ01_LOCUS413839</name>
</gene>
<feature type="non-terminal residue" evidence="8">
    <location>
        <position position="253"/>
    </location>
</feature>
<evidence type="ECO:0000313" key="8">
    <source>
        <dbReference type="EMBL" id="SVD60985.1"/>
    </source>
</evidence>
<feature type="transmembrane region" description="Helical" evidence="6">
    <location>
        <begin position="76"/>
        <end position="99"/>
    </location>
</feature>
<feature type="transmembrane region" description="Helical" evidence="6">
    <location>
        <begin position="133"/>
        <end position="153"/>
    </location>
</feature>
<evidence type="ECO:0000259" key="7">
    <source>
        <dbReference type="Pfam" id="PF00361"/>
    </source>
</evidence>
<dbReference type="GO" id="GO:0008137">
    <property type="term" value="F:NADH dehydrogenase (ubiquinone) activity"/>
    <property type="evidence" value="ECO:0007669"/>
    <property type="project" value="InterPro"/>
</dbReference>